<dbReference type="Proteomes" id="UP000433945">
    <property type="component" value="Unassembled WGS sequence"/>
</dbReference>
<protein>
    <recommendedName>
        <fullName evidence="4">Aspartyl protease</fullName>
    </recommendedName>
</protein>
<dbReference type="Pfam" id="PF13650">
    <property type="entry name" value="Asp_protease_2"/>
    <property type="match status" value="1"/>
</dbReference>
<dbReference type="InterPro" id="IPR034122">
    <property type="entry name" value="Retropepsin-like_bacterial"/>
</dbReference>
<organism evidence="2 3">
    <name type="scientific">Flavobacterium rakeshii</name>
    <dbReference type="NCBI Taxonomy" id="1038845"/>
    <lineage>
        <taxon>Bacteria</taxon>
        <taxon>Pseudomonadati</taxon>
        <taxon>Bacteroidota</taxon>
        <taxon>Flavobacteriia</taxon>
        <taxon>Flavobacteriales</taxon>
        <taxon>Flavobacteriaceae</taxon>
        <taxon>Flavobacterium</taxon>
    </lineage>
</organism>
<sequence length="394" mass="44837">MKFLYPFLVLFCLNTSVAQNIKTLNKGKVIQKNYNTNVPYKDIKGLIVVEVIIKGKTYNFIVDTGAISLISPQLYEELGLKSSSEVNVSDSSDLNQQMKLTTLPPVQVGDITFENVPAVVSENIYFMQCLGVDGFIGSNMLRNCVVKFSYKDKTVSFTDKRKNFDTHKKNRTDLLKDKFQSNPYLYIYLKNNDIIAREYLLFDTGMIGLYDLSLTAYDTFRKFNVFSVLHQAKGAYSVGIHGVENQKEHSMLLLPKLNFAGTIFKNITTTTTSDKKSRIGSQILQYGDVIIDYPHRHLYFNPYTNGEIDLTEKNWPIQPVIKEDKLIVGLVWDSQFNGRINEGDEIIKFGEIDYSNLDPCEAFKLNLKPKADTAIITLRDKESGKIKNVSLTKK</sequence>
<evidence type="ECO:0000256" key="1">
    <source>
        <dbReference type="SAM" id="SignalP"/>
    </source>
</evidence>
<evidence type="ECO:0000313" key="2">
    <source>
        <dbReference type="EMBL" id="MUV03754.1"/>
    </source>
</evidence>
<dbReference type="EMBL" id="WOWP01000024">
    <property type="protein sequence ID" value="MUV03754.1"/>
    <property type="molecule type" value="Genomic_DNA"/>
</dbReference>
<reference evidence="2 3" key="1">
    <citation type="submission" date="2019-12" db="EMBL/GenBank/DDBJ databases">
        <authorList>
            <person name="Sun J.-Q."/>
        </authorList>
    </citation>
    <scope>NUCLEOTIDE SEQUENCE [LARGE SCALE GENOMIC DNA]</scope>
    <source>
        <strain evidence="2 3">JCM 17928</strain>
    </source>
</reference>
<dbReference type="Gene3D" id="2.40.70.10">
    <property type="entry name" value="Acid Proteases"/>
    <property type="match status" value="1"/>
</dbReference>
<keyword evidence="3" id="KW-1185">Reference proteome</keyword>
<evidence type="ECO:0008006" key="4">
    <source>
        <dbReference type="Google" id="ProtNLM"/>
    </source>
</evidence>
<dbReference type="SUPFAM" id="SSF50630">
    <property type="entry name" value="Acid proteases"/>
    <property type="match status" value="1"/>
</dbReference>
<feature type="signal peptide" evidence="1">
    <location>
        <begin position="1"/>
        <end position="18"/>
    </location>
</feature>
<dbReference type="AlphaFoldDB" id="A0A6N8HB34"/>
<dbReference type="CDD" id="cd05483">
    <property type="entry name" value="retropepsin_like_bacteria"/>
    <property type="match status" value="1"/>
</dbReference>
<dbReference type="RefSeq" id="WP_157482929.1">
    <property type="nucleotide sequence ID" value="NZ_WOWP01000024.1"/>
</dbReference>
<gene>
    <name evidence="2" type="ORF">GN157_08535</name>
</gene>
<name>A0A6N8HB34_9FLAO</name>
<proteinExistence type="predicted"/>
<dbReference type="OrthoDB" id="5580718at2"/>
<accession>A0A6N8HB34</accession>
<comment type="caution">
    <text evidence="2">The sequence shown here is derived from an EMBL/GenBank/DDBJ whole genome shotgun (WGS) entry which is preliminary data.</text>
</comment>
<keyword evidence="1" id="KW-0732">Signal</keyword>
<feature type="chain" id="PRO_5026728274" description="Aspartyl protease" evidence="1">
    <location>
        <begin position="19"/>
        <end position="394"/>
    </location>
</feature>
<dbReference type="InterPro" id="IPR021109">
    <property type="entry name" value="Peptidase_aspartic_dom_sf"/>
</dbReference>
<evidence type="ECO:0000313" key="3">
    <source>
        <dbReference type="Proteomes" id="UP000433945"/>
    </source>
</evidence>